<keyword evidence="3" id="KW-1185">Reference proteome</keyword>
<feature type="transmembrane region" description="Helical" evidence="1">
    <location>
        <begin position="105"/>
        <end position="130"/>
    </location>
</feature>
<sequence>MGLAGAVRDAALGVVAESVEALDVSDASWATGIAIDGSLGVSLALVALSLECALFAAVIVQTASTEPGTHEPLSRSFTLLFALTSATAALTAVTTLFSATALAQAAATCACLCLALTTLATLPAAAAIVFPEAHRGREKTTAFVGGVAVVVAAIAAVRHFRVGLGVAELLPVGGVWLLGGLMGGGAVLLVAAAGRALRDLGGRGGAAVLAVAVLAGGGVAFLWTWVEPHCRLMLGVYPSTCPFPRMFDHNAVAVTGLLVVAALAAEAALRLMAAGNGARGYVEIL</sequence>
<keyword evidence="1" id="KW-0812">Transmembrane</keyword>
<feature type="transmembrane region" description="Helical" evidence="1">
    <location>
        <begin position="39"/>
        <end position="59"/>
    </location>
</feature>
<feature type="transmembrane region" description="Helical" evidence="1">
    <location>
        <begin position="173"/>
        <end position="194"/>
    </location>
</feature>
<feature type="transmembrane region" description="Helical" evidence="1">
    <location>
        <begin position="206"/>
        <end position="226"/>
    </location>
</feature>
<feature type="transmembrane region" description="Helical" evidence="1">
    <location>
        <begin position="142"/>
        <end position="161"/>
    </location>
</feature>
<dbReference type="Proteomes" id="UP000218209">
    <property type="component" value="Unassembled WGS sequence"/>
</dbReference>
<accession>A0A1X6P3P5</accession>
<evidence type="ECO:0000313" key="3">
    <source>
        <dbReference type="Proteomes" id="UP000218209"/>
    </source>
</evidence>
<reference evidence="2 3" key="1">
    <citation type="submission" date="2017-03" db="EMBL/GenBank/DDBJ databases">
        <title>WGS assembly of Porphyra umbilicalis.</title>
        <authorList>
            <person name="Brawley S.H."/>
            <person name="Blouin N.A."/>
            <person name="Ficko-Blean E."/>
            <person name="Wheeler G.L."/>
            <person name="Lohr M."/>
            <person name="Goodson H.V."/>
            <person name="Jenkins J.W."/>
            <person name="Blaby-Haas C.E."/>
            <person name="Helliwell K.E."/>
            <person name="Chan C."/>
            <person name="Marriage T."/>
            <person name="Bhattacharya D."/>
            <person name="Klein A.S."/>
            <person name="Badis Y."/>
            <person name="Brodie J."/>
            <person name="Cao Y."/>
            <person name="Collen J."/>
            <person name="Dittami S.M."/>
            <person name="Gachon C.M."/>
            <person name="Green B.R."/>
            <person name="Karpowicz S."/>
            <person name="Kim J.W."/>
            <person name="Kudahl U."/>
            <person name="Lin S."/>
            <person name="Michel G."/>
            <person name="Mittag M."/>
            <person name="Olson B.J."/>
            <person name="Pangilinan J."/>
            <person name="Peng Y."/>
            <person name="Qiu H."/>
            <person name="Shu S."/>
            <person name="Singer J.T."/>
            <person name="Smith A.G."/>
            <person name="Sprecher B.N."/>
            <person name="Wagner V."/>
            <person name="Wang W."/>
            <person name="Wang Z.-Y."/>
            <person name="Yan J."/>
            <person name="Yarish C."/>
            <person name="Zoeuner-Riek S."/>
            <person name="Zhuang Y."/>
            <person name="Zou Y."/>
            <person name="Lindquist E.A."/>
            <person name="Grimwood J."/>
            <person name="Barry K."/>
            <person name="Rokhsar D.S."/>
            <person name="Schmutz J."/>
            <person name="Stiller J.W."/>
            <person name="Grossman A.R."/>
            <person name="Prochnik S.E."/>
        </authorList>
    </citation>
    <scope>NUCLEOTIDE SEQUENCE [LARGE SCALE GENOMIC DNA]</scope>
    <source>
        <strain evidence="2">4086291</strain>
    </source>
</reference>
<gene>
    <name evidence="2" type="ORF">BU14_0244s0014</name>
</gene>
<protein>
    <recommendedName>
        <fullName evidence="4">G-protein coupled receptors family 3 profile domain-containing protein</fullName>
    </recommendedName>
</protein>
<proteinExistence type="predicted"/>
<keyword evidence="1" id="KW-1133">Transmembrane helix</keyword>
<evidence type="ECO:0000256" key="1">
    <source>
        <dbReference type="SAM" id="Phobius"/>
    </source>
</evidence>
<keyword evidence="1" id="KW-0472">Membrane</keyword>
<organism evidence="2 3">
    <name type="scientific">Porphyra umbilicalis</name>
    <name type="common">Purple laver</name>
    <name type="synonym">Red alga</name>
    <dbReference type="NCBI Taxonomy" id="2786"/>
    <lineage>
        <taxon>Eukaryota</taxon>
        <taxon>Rhodophyta</taxon>
        <taxon>Bangiophyceae</taxon>
        <taxon>Bangiales</taxon>
        <taxon>Bangiaceae</taxon>
        <taxon>Porphyra</taxon>
    </lineage>
</organism>
<feature type="transmembrane region" description="Helical" evidence="1">
    <location>
        <begin position="79"/>
        <end position="99"/>
    </location>
</feature>
<evidence type="ECO:0008006" key="4">
    <source>
        <dbReference type="Google" id="ProtNLM"/>
    </source>
</evidence>
<dbReference type="AlphaFoldDB" id="A0A1X6P3P5"/>
<dbReference type="EMBL" id="KV918910">
    <property type="protein sequence ID" value="OSX75253.1"/>
    <property type="molecule type" value="Genomic_DNA"/>
</dbReference>
<evidence type="ECO:0000313" key="2">
    <source>
        <dbReference type="EMBL" id="OSX75253.1"/>
    </source>
</evidence>
<feature type="transmembrane region" description="Helical" evidence="1">
    <location>
        <begin position="246"/>
        <end position="269"/>
    </location>
</feature>
<name>A0A1X6P3P5_PORUM</name>